<dbReference type="PANTHER" id="PTHR10129">
    <property type="entry name" value="TRANSCRIPTION FACTOR MAF"/>
    <property type="match status" value="1"/>
</dbReference>
<reference evidence="7" key="1">
    <citation type="submission" date="2022-11" db="UniProtKB">
        <authorList>
            <consortium name="WormBaseParasite"/>
        </authorList>
    </citation>
    <scope>IDENTIFICATION</scope>
</reference>
<organism evidence="6 7">
    <name type="scientific">Globodera rostochiensis</name>
    <name type="common">Golden nematode worm</name>
    <name type="synonym">Heterodera rostochiensis</name>
    <dbReference type="NCBI Taxonomy" id="31243"/>
    <lineage>
        <taxon>Eukaryota</taxon>
        <taxon>Metazoa</taxon>
        <taxon>Ecdysozoa</taxon>
        <taxon>Nematoda</taxon>
        <taxon>Chromadorea</taxon>
        <taxon>Rhabditida</taxon>
        <taxon>Tylenchina</taxon>
        <taxon>Tylenchomorpha</taxon>
        <taxon>Tylenchoidea</taxon>
        <taxon>Heteroderidae</taxon>
        <taxon>Heteroderinae</taxon>
        <taxon>Globodera</taxon>
    </lineage>
</organism>
<dbReference type="Pfam" id="PF03131">
    <property type="entry name" value="bZIP_Maf"/>
    <property type="match status" value="1"/>
</dbReference>
<keyword evidence="1" id="KW-0805">Transcription regulation</keyword>
<proteinExistence type="predicted"/>
<evidence type="ECO:0000256" key="2">
    <source>
        <dbReference type="ARBA" id="ARBA00023125"/>
    </source>
</evidence>
<evidence type="ECO:0000256" key="3">
    <source>
        <dbReference type="ARBA" id="ARBA00023163"/>
    </source>
</evidence>
<name>A0A914GTP3_GLORO</name>
<evidence type="ECO:0000259" key="5">
    <source>
        <dbReference type="Pfam" id="PF03131"/>
    </source>
</evidence>
<dbReference type="PANTHER" id="PTHR10129:SF44">
    <property type="entry name" value="TRAFFIC JAM, ISOFORM C"/>
    <property type="match status" value="1"/>
</dbReference>
<dbReference type="InterPro" id="IPR024874">
    <property type="entry name" value="Transcription_factor_Maf_fam"/>
</dbReference>
<feature type="compositionally biased region" description="Polar residues" evidence="4">
    <location>
        <begin position="293"/>
        <end position="304"/>
    </location>
</feature>
<accession>A0A914GTP3</accession>
<sequence length="371" mass="41159">MEATGSKVAPSSASTGELILNCGPQSCELAHVQKEMAKSDLSSQGVFVAHFLSGLSPENVPHQPTPSTLPELSSSFFSSGPNLTPTALIPPTKHFDQLEKQENSNGYLMNQWNRSFVPPEVNQRLLSSPESVESSQSFPLKNGKKQSARRSLSSELERSATDAGAVLMADWELTRLTVRELNQRLVGQNRSVVSALKQKRRTLKNRGYALNCRTRRMRNQQQLEAENVYLRQLVAKQSALLAKYEQKLVGRETGKADNDNVEGGSSEKWPEEEGVSPRQNNNASSPVDGAGTSVKSLTNSSSAQMPTAHFRQYNGTVNSSSPQQQELFYPIVYQQQQQFPTTELQFPYYPVFRGNGAQEAAAQFQNWNQFQ</sequence>
<evidence type="ECO:0000256" key="1">
    <source>
        <dbReference type="ARBA" id="ARBA00023015"/>
    </source>
</evidence>
<feature type="region of interest" description="Disordered" evidence="4">
    <location>
        <begin position="253"/>
        <end position="304"/>
    </location>
</feature>
<dbReference type="InterPro" id="IPR004826">
    <property type="entry name" value="bZIP_Maf"/>
</dbReference>
<evidence type="ECO:0000313" key="7">
    <source>
        <dbReference type="WBParaSite" id="Gr19_v10_g11124.t2"/>
    </source>
</evidence>
<keyword evidence="2" id="KW-0238">DNA-binding</keyword>
<dbReference type="GO" id="GO:0000978">
    <property type="term" value="F:RNA polymerase II cis-regulatory region sequence-specific DNA binding"/>
    <property type="evidence" value="ECO:0007669"/>
    <property type="project" value="TreeGrafter"/>
</dbReference>
<dbReference type="AlphaFoldDB" id="A0A914GTP3"/>
<feature type="domain" description="Basic leucine zipper" evidence="5">
    <location>
        <begin position="170"/>
        <end position="238"/>
    </location>
</feature>
<dbReference type="GO" id="GO:0000981">
    <property type="term" value="F:DNA-binding transcription factor activity, RNA polymerase II-specific"/>
    <property type="evidence" value="ECO:0007669"/>
    <property type="project" value="TreeGrafter"/>
</dbReference>
<feature type="region of interest" description="Disordered" evidence="4">
    <location>
        <begin position="124"/>
        <end position="156"/>
    </location>
</feature>
<dbReference type="Gene3D" id="1.20.5.170">
    <property type="match status" value="1"/>
</dbReference>
<protein>
    <submittedName>
        <fullName evidence="7">Basic leucine zipper domain-containing protein</fullName>
    </submittedName>
</protein>
<keyword evidence="3" id="KW-0804">Transcription</keyword>
<evidence type="ECO:0000256" key="4">
    <source>
        <dbReference type="SAM" id="MobiDB-lite"/>
    </source>
</evidence>
<dbReference type="InterPro" id="IPR008917">
    <property type="entry name" value="TF_DNA-bd_sf"/>
</dbReference>
<feature type="compositionally biased region" description="Low complexity" evidence="4">
    <location>
        <begin position="127"/>
        <end position="137"/>
    </location>
</feature>
<dbReference type="WBParaSite" id="Gr19_v10_g11124.t2">
    <property type="protein sequence ID" value="Gr19_v10_g11124.t2"/>
    <property type="gene ID" value="Gr19_v10_g11124"/>
</dbReference>
<dbReference type="Proteomes" id="UP000887572">
    <property type="component" value="Unplaced"/>
</dbReference>
<dbReference type="GO" id="GO:0005634">
    <property type="term" value="C:nucleus"/>
    <property type="evidence" value="ECO:0007669"/>
    <property type="project" value="TreeGrafter"/>
</dbReference>
<keyword evidence="6" id="KW-1185">Reference proteome</keyword>
<evidence type="ECO:0000313" key="6">
    <source>
        <dbReference type="Proteomes" id="UP000887572"/>
    </source>
</evidence>
<dbReference type="SUPFAM" id="SSF47454">
    <property type="entry name" value="A DNA-binding domain in eukaryotic transcription factors"/>
    <property type="match status" value="1"/>
</dbReference>